<proteinExistence type="predicted"/>
<feature type="compositionally biased region" description="Polar residues" evidence="1">
    <location>
        <begin position="11"/>
        <end position="25"/>
    </location>
</feature>
<organism evidence="2 3">
    <name type="scientific">Prorocentrum cordatum</name>
    <dbReference type="NCBI Taxonomy" id="2364126"/>
    <lineage>
        <taxon>Eukaryota</taxon>
        <taxon>Sar</taxon>
        <taxon>Alveolata</taxon>
        <taxon>Dinophyceae</taxon>
        <taxon>Prorocentrales</taxon>
        <taxon>Prorocentraceae</taxon>
        <taxon>Prorocentrum</taxon>
    </lineage>
</organism>
<reference evidence="2" key="1">
    <citation type="submission" date="2023-10" db="EMBL/GenBank/DDBJ databases">
        <authorList>
            <person name="Chen Y."/>
            <person name="Shah S."/>
            <person name="Dougan E. K."/>
            <person name="Thang M."/>
            <person name="Chan C."/>
        </authorList>
    </citation>
    <scope>NUCLEOTIDE SEQUENCE [LARGE SCALE GENOMIC DNA]</scope>
</reference>
<evidence type="ECO:0000313" key="2">
    <source>
        <dbReference type="EMBL" id="CAK0850092.1"/>
    </source>
</evidence>
<feature type="region of interest" description="Disordered" evidence="1">
    <location>
        <begin position="275"/>
        <end position="298"/>
    </location>
</feature>
<dbReference type="Proteomes" id="UP001189429">
    <property type="component" value="Unassembled WGS sequence"/>
</dbReference>
<feature type="region of interest" description="Disordered" evidence="1">
    <location>
        <begin position="1"/>
        <end position="68"/>
    </location>
</feature>
<accession>A0ABN9TV48</accession>
<name>A0ABN9TV48_9DINO</name>
<keyword evidence="3" id="KW-1185">Reference proteome</keyword>
<comment type="caution">
    <text evidence="2">The sequence shown here is derived from an EMBL/GenBank/DDBJ whole genome shotgun (WGS) entry which is preliminary data.</text>
</comment>
<feature type="non-terminal residue" evidence="2">
    <location>
        <position position="1"/>
    </location>
</feature>
<dbReference type="EMBL" id="CAUYUJ010015118">
    <property type="protein sequence ID" value="CAK0850092.1"/>
    <property type="molecule type" value="Genomic_DNA"/>
</dbReference>
<gene>
    <name evidence="2" type="ORF">PCOR1329_LOCUS42608</name>
</gene>
<protein>
    <submittedName>
        <fullName evidence="2">Uncharacterized protein</fullName>
    </submittedName>
</protein>
<feature type="compositionally biased region" description="Acidic residues" evidence="1">
    <location>
        <begin position="277"/>
        <end position="291"/>
    </location>
</feature>
<evidence type="ECO:0000256" key="1">
    <source>
        <dbReference type="SAM" id="MobiDB-lite"/>
    </source>
</evidence>
<sequence length="350" mass="37239">SQPGLPPPARRSTTPCRSGNRTMSQARRRLQPAGAEDGARASPTPQQRAVEDRRAASLESAARAKVAEDAERLREALTEGEKAGVGEEALGPLRSLLGGWEQQALRQQAAALGALAEAATGGDAGRLRACVEAAEVACSAKDPQVVEARQCLSRLERLEVARRRLEEAVSIQRPAAQSAGLCSGRGAMASECYSEVCKTASVASTTDCPKGFKVDVVGMASAYNSEVRKTVSVDGDTDCSEGFNLDVMGLATDESDCAASFKTTSLDSLTKVQLDGGVDEQPEPGEDEPDAAWDSLADGDKAAALERWRERREDRRGRLAKQRAGFDSRAHACFCQMLCSSDCRHHSGDK</sequence>
<evidence type="ECO:0000313" key="3">
    <source>
        <dbReference type="Proteomes" id="UP001189429"/>
    </source>
</evidence>